<gene>
    <name evidence="3" type="primary">dnaI</name>
    <name evidence="3" type="ORF">LPAF129_06370</name>
</gene>
<accession>A0ABQ5JG01</accession>
<dbReference type="RefSeq" id="WP_244054721.1">
    <property type="nucleotide sequence ID" value="NZ_BQXH01000004.1"/>
</dbReference>
<evidence type="ECO:0000313" key="3">
    <source>
        <dbReference type="EMBL" id="GKS80952.1"/>
    </source>
</evidence>
<proteinExistence type="predicted"/>
<name>A0ABQ5JG01_9LACO</name>
<dbReference type="PANTHER" id="PTHR30050:SF8">
    <property type="entry name" value="PRIMOSOMAL PROTEIN DNAI"/>
    <property type="match status" value="1"/>
</dbReference>
<organism evidence="3 4">
    <name type="scientific">Ligilactobacillus pabuli</name>
    <dbReference type="NCBI Taxonomy" id="2886039"/>
    <lineage>
        <taxon>Bacteria</taxon>
        <taxon>Bacillati</taxon>
        <taxon>Bacillota</taxon>
        <taxon>Bacilli</taxon>
        <taxon>Lactobacillales</taxon>
        <taxon>Lactobacillaceae</taxon>
        <taxon>Ligilactobacillus</taxon>
    </lineage>
</organism>
<evidence type="ECO:0000313" key="4">
    <source>
        <dbReference type="Proteomes" id="UP001055149"/>
    </source>
</evidence>
<reference evidence="3" key="1">
    <citation type="journal article" date="2022" name="Int. J. Syst. Evol. Microbiol.">
        <title>A novel species of lactic acid bacteria, Ligilactobacillus pabuli sp. nov., isolated from alfalfa silage.</title>
        <authorList>
            <person name="Tohno M."/>
            <person name="Tanizawa Y."/>
            <person name="Sawada H."/>
            <person name="Sakamoto M."/>
            <person name="Ohkuma M."/>
            <person name="Kobayashi H."/>
        </authorList>
    </citation>
    <scope>NUCLEOTIDE SEQUENCE</scope>
    <source>
        <strain evidence="3">AF129</strain>
    </source>
</reference>
<sequence>MESLSEILSAQLKDNRWGDRYQKLIAAAEQDPDVVAFLQKHRTELTKEDIIRSASKLYEFVNFKRKLATGEKTFMPGYYPYLTLSNHHIEVTYTPTKEFVAHQKQKEVQQRVRIISLPKSIRDAKLEDYDPEGREEILDAALRFYQEFQTDPHVFHKGIYLEGNFGVGKTYLLGALANSLAEKGFSTTLVHFPSFAVKMKSSIGNNSTGQMIDSIKKAQILMLDDIGADQMSSWFRDDVLGVILQYRMQEELPTFFSSNLSLEQLEAEYLTINSRGEAEPLKAQRIMERIRFLADDYHVLGRNRRNKKI</sequence>
<evidence type="ECO:0000259" key="2">
    <source>
        <dbReference type="Pfam" id="PF07319"/>
    </source>
</evidence>
<dbReference type="InterPro" id="IPR009928">
    <property type="entry name" value="DnaI_N"/>
</dbReference>
<dbReference type="CDD" id="cd00009">
    <property type="entry name" value="AAA"/>
    <property type="match status" value="1"/>
</dbReference>
<dbReference type="InterPro" id="IPR002611">
    <property type="entry name" value="IstB_ATP-bd"/>
</dbReference>
<dbReference type="Pfam" id="PF01695">
    <property type="entry name" value="IstB_IS21"/>
    <property type="match status" value="1"/>
</dbReference>
<feature type="domain" description="Primosomal DnaI N-terminal" evidence="2">
    <location>
        <begin position="1"/>
        <end position="93"/>
    </location>
</feature>
<comment type="caution">
    <text evidence="3">The sequence shown here is derived from an EMBL/GenBank/DDBJ whole genome shotgun (WGS) entry which is preliminary data.</text>
</comment>
<dbReference type="EMBL" id="BQXH01000004">
    <property type="protein sequence ID" value="GKS80952.1"/>
    <property type="molecule type" value="Genomic_DNA"/>
</dbReference>
<dbReference type="Gene3D" id="3.40.50.300">
    <property type="entry name" value="P-loop containing nucleotide triphosphate hydrolases"/>
    <property type="match status" value="1"/>
</dbReference>
<evidence type="ECO:0000259" key="1">
    <source>
        <dbReference type="Pfam" id="PF01695"/>
    </source>
</evidence>
<dbReference type="Pfam" id="PF07319">
    <property type="entry name" value="DnaI_N"/>
    <property type="match status" value="1"/>
</dbReference>
<dbReference type="PANTHER" id="PTHR30050">
    <property type="entry name" value="CHROMOSOMAL REPLICATION INITIATOR PROTEIN DNAA"/>
    <property type="match status" value="1"/>
</dbReference>
<keyword evidence="4" id="KW-1185">Reference proteome</keyword>
<dbReference type="InterPro" id="IPR027417">
    <property type="entry name" value="P-loop_NTPase"/>
</dbReference>
<dbReference type="SUPFAM" id="SSF52540">
    <property type="entry name" value="P-loop containing nucleoside triphosphate hydrolases"/>
    <property type="match status" value="1"/>
</dbReference>
<protein>
    <submittedName>
        <fullName evidence="3">Primosomal protein DnaI</fullName>
    </submittedName>
</protein>
<feature type="domain" description="IstB-like ATP-binding" evidence="1">
    <location>
        <begin position="101"/>
        <end position="267"/>
    </location>
</feature>
<dbReference type="NCBIfam" id="NF006505">
    <property type="entry name" value="PRK08939.1"/>
    <property type="match status" value="1"/>
</dbReference>
<dbReference type="Proteomes" id="UP001055149">
    <property type="component" value="Unassembled WGS sequence"/>
</dbReference>